<name>A0ABU6UYT6_9FABA</name>
<evidence type="ECO:0008006" key="4">
    <source>
        <dbReference type="Google" id="ProtNLM"/>
    </source>
</evidence>
<proteinExistence type="predicted"/>
<feature type="non-terminal residue" evidence="2">
    <location>
        <position position="1"/>
    </location>
</feature>
<accession>A0ABU6UYT6</accession>
<keyword evidence="3" id="KW-1185">Reference proteome</keyword>
<dbReference type="EMBL" id="JASCZI010125519">
    <property type="protein sequence ID" value="MED6166281.1"/>
    <property type="molecule type" value="Genomic_DNA"/>
</dbReference>
<reference evidence="2 3" key="1">
    <citation type="journal article" date="2023" name="Plants (Basel)">
        <title>Bridging the Gap: Combining Genomics and Transcriptomics Approaches to Understand Stylosanthes scabra, an Orphan Legume from the Brazilian Caatinga.</title>
        <authorList>
            <person name="Ferreira-Neto J.R.C."/>
            <person name="da Silva M.D."/>
            <person name="Binneck E."/>
            <person name="de Melo N.F."/>
            <person name="da Silva R.H."/>
            <person name="de Melo A.L.T.M."/>
            <person name="Pandolfi V."/>
            <person name="Bustamante F.O."/>
            <person name="Brasileiro-Vidal A.C."/>
            <person name="Benko-Iseppon A.M."/>
        </authorList>
    </citation>
    <scope>NUCLEOTIDE SEQUENCE [LARGE SCALE GENOMIC DNA]</scope>
    <source>
        <tissue evidence="2">Leaves</tissue>
    </source>
</reference>
<gene>
    <name evidence="2" type="ORF">PIB30_107676</name>
</gene>
<organism evidence="2 3">
    <name type="scientific">Stylosanthes scabra</name>
    <dbReference type="NCBI Taxonomy" id="79078"/>
    <lineage>
        <taxon>Eukaryota</taxon>
        <taxon>Viridiplantae</taxon>
        <taxon>Streptophyta</taxon>
        <taxon>Embryophyta</taxon>
        <taxon>Tracheophyta</taxon>
        <taxon>Spermatophyta</taxon>
        <taxon>Magnoliopsida</taxon>
        <taxon>eudicotyledons</taxon>
        <taxon>Gunneridae</taxon>
        <taxon>Pentapetalae</taxon>
        <taxon>rosids</taxon>
        <taxon>fabids</taxon>
        <taxon>Fabales</taxon>
        <taxon>Fabaceae</taxon>
        <taxon>Papilionoideae</taxon>
        <taxon>50 kb inversion clade</taxon>
        <taxon>dalbergioids sensu lato</taxon>
        <taxon>Dalbergieae</taxon>
        <taxon>Pterocarpus clade</taxon>
        <taxon>Stylosanthes</taxon>
    </lineage>
</organism>
<feature type="region of interest" description="Disordered" evidence="1">
    <location>
        <begin position="40"/>
        <end position="115"/>
    </location>
</feature>
<sequence length="264" mass="28653">FRGIDVPEDLTDEGLDDLPYVEMLYKFVYRVGYTYCEGGGSAERAERVEGPTAPRKRVTRKSGLPEAEKPFWKPLGDPERYRRARDGCDGEKEKRGGAAPGTEGSDTSRPKPPSAAFVACTPQTHAAPCKQAALPFRMTYSPPVASDVPISGDMKMRMPIDALVTEKSLHLVAGSSNVDLFDHLGVIEKAESGVIKNVCAKVSTQLADEIDGICALLGISKRRFLEAAMLEAVAKAKEIMDAEGVYQALEESRVEGWSKAEAEA</sequence>
<evidence type="ECO:0000256" key="1">
    <source>
        <dbReference type="SAM" id="MobiDB-lite"/>
    </source>
</evidence>
<dbReference type="Proteomes" id="UP001341840">
    <property type="component" value="Unassembled WGS sequence"/>
</dbReference>
<protein>
    <recommendedName>
        <fullName evidence="4">Floricaula/leafy-like transcription factor</fullName>
    </recommendedName>
</protein>
<evidence type="ECO:0000313" key="3">
    <source>
        <dbReference type="Proteomes" id="UP001341840"/>
    </source>
</evidence>
<evidence type="ECO:0000313" key="2">
    <source>
        <dbReference type="EMBL" id="MED6166281.1"/>
    </source>
</evidence>
<feature type="compositionally biased region" description="Basic and acidic residues" evidence="1">
    <location>
        <begin position="66"/>
        <end position="96"/>
    </location>
</feature>
<comment type="caution">
    <text evidence="2">The sequence shown here is derived from an EMBL/GenBank/DDBJ whole genome shotgun (WGS) entry which is preliminary data.</text>
</comment>